<dbReference type="GO" id="GO:0046872">
    <property type="term" value="F:metal ion binding"/>
    <property type="evidence" value="ECO:0007669"/>
    <property type="project" value="UniProtKB-KW"/>
</dbReference>
<dbReference type="EMBL" id="AP019695">
    <property type="protein sequence ID" value="BBK23690.1"/>
    <property type="molecule type" value="Genomic_DNA"/>
</dbReference>
<proteinExistence type="inferred from homology"/>
<evidence type="ECO:0000313" key="6">
    <source>
        <dbReference type="Proteomes" id="UP000464754"/>
    </source>
</evidence>
<dbReference type="KEGG" id="aarg:Aargi30884_25930"/>
<evidence type="ECO:0000256" key="2">
    <source>
        <dbReference type="ARBA" id="ARBA00022723"/>
    </source>
</evidence>
<evidence type="ECO:0000259" key="4">
    <source>
        <dbReference type="Pfam" id="PF00884"/>
    </source>
</evidence>
<gene>
    <name evidence="5" type="ORF">Aargi30884_25930</name>
</gene>
<name>A0A6N4TKV8_9FIRM</name>
<dbReference type="CDD" id="cd16022">
    <property type="entry name" value="sulfatase_like"/>
    <property type="match status" value="1"/>
</dbReference>
<keyword evidence="6" id="KW-1185">Reference proteome</keyword>
<dbReference type="InterPro" id="IPR024607">
    <property type="entry name" value="Sulfatase_CS"/>
</dbReference>
<dbReference type="Proteomes" id="UP000464754">
    <property type="component" value="Chromosome"/>
</dbReference>
<dbReference type="Gene3D" id="3.40.720.10">
    <property type="entry name" value="Alkaline Phosphatase, subunit A"/>
    <property type="match status" value="1"/>
</dbReference>
<dbReference type="GO" id="GO:0005737">
    <property type="term" value="C:cytoplasm"/>
    <property type="evidence" value="ECO:0007669"/>
    <property type="project" value="TreeGrafter"/>
</dbReference>
<dbReference type="PANTHER" id="PTHR45953:SF1">
    <property type="entry name" value="IDURONATE 2-SULFATASE"/>
    <property type="match status" value="1"/>
</dbReference>
<dbReference type="Pfam" id="PF00884">
    <property type="entry name" value="Sulfatase"/>
    <property type="match status" value="1"/>
</dbReference>
<dbReference type="RefSeq" id="WP_163052392.1">
    <property type="nucleotide sequence ID" value="NZ_AP019695.1"/>
</dbReference>
<keyword evidence="2" id="KW-0479">Metal-binding</keyword>
<dbReference type="InterPro" id="IPR000917">
    <property type="entry name" value="Sulfatase_N"/>
</dbReference>
<dbReference type="AlphaFoldDB" id="A0A6N4TKV8"/>
<comment type="similarity">
    <text evidence="1">Belongs to the sulfatase family.</text>
</comment>
<evidence type="ECO:0000256" key="1">
    <source>
        <dbReference type="ARBA" id="ARBA00008779"/>
    </source>
</evidence>
<organism evidence="5 6">
    <name type="scientific">Amedibacterium intestinale</name>
    <dbReference type="NCBI Taxonomy" id="2583452"/>
    <lineage>
        <taxon>Bacteria</taxon>
        <taxon>Bacillati</taxon>
        <taxon>Bacillota</taxon>
        <taxon>Erysipelotrichia</taxon>
        <taxon>Erysipelotrichales</taxon>
        <taxon>Erysipelotrichaceae</taxon>
        <taxon>Amedibacterium</taxon>
    </lineage>
</organism>
<dbReference type="InterPro" id="IPR017850">
    <property type="entry name" value="Alkaline_phosphatase_core_sf"/>
</dbReference>
<keyword evidence="3" id="KW-0378">Hydrolase</keyword>
<reference evidence="6" key="1">
    <citation type="submission" date="2019-05" db="EMBL/GenBank/DDBJ databases">
        <title>Complete genome sequencing of Absiella argi strain JCM 30884.</title>
        <authorList>
            <person name="Sakamoto M."/>
            <person name="Murakami T."/>
            <person name="Mori H."/>
        </authorList>
    </citation>
    <scope>NUCLEOTIDE SEQUENCE [LARGE SCALE GENOMIC DNA]</scope>
    <source>
        <strain evidence="6">JCM 30884</strain>
    </source>
</reference>
<protein>
    <submittedName>
        <fullName evidence="5">Arylsulfatase</fullName>
    </submittedName>
</protein>
<dbReference type="SUPFAM" id="SSF53649">
    <property type="entry name" value="Alkaline phosphatase-like"/>
    <property type="match status" value="1"/>
</dbReference>
<feature type="domain" description="Sulfatase N-terminal" evidence="4">
    <location>
        <begin position="6"/>
        <end position="364"/>
    </location>
</feature>
<evidence type="ECO:0000313" key="5">
    <source>
        <dbReference type="EMBL" id="BBK23690.1"/>
    </source>
</evidence>
<sequence>MKKKANVLLLMCDQFRGDCLSICNHPDVKTPYLDSLANDGVLFEKAYSACPSCIPARAALLTGRSQEAHGRVGYEDNIPWEYEHYMAEEFSNHGYQTQCIGKMHVHPPRLLCGFQGLKLHDGYLGAYRSQDIPHWMHQDVCDDYLFDLRNTYGMHADFNASGAECNSWVTHPWIYEERLHPTNWVAEQSIRFLQTRDRTKPFFLMSSFVRPHQPLDPPQSYYDMYKDKDLASSAKGDWNDEEKTNEFGYTSDSIYGCNDAQMRHDAKAGYYASITHVDHQLGRILSALREDGTYDDTIILFVSDHGEMLFDHSLWRKVFPYEGSTHIPFLMHVGKNVAHLIPHKVDGVVELRDIMPTLLDLCDIPIPDTVDGISLKESIYQENPVEREYLHGEHSFHSSLSNHYIVTKKDKYIWYSETGREQYFDLEKDSKETHDAIHDDIYQTRIQQLRQILIQELKSREEGYSDGIQLIAGKQPKNMLEHPFTKKEN</sequence>
<evidence type="ECO:0000256" key="3">
    <source>
        <dbReference type="ARBA" id="ARBA00022801"/>
    </source>
</evidence>
<accession>A0A6N4TKV8</accession>
<dbReference type="GO" id="GO:0008484">
    <property type="term" value="F:sulfuric ester hydrolase activity"/>
    <property type="evidence" value="ECO:0007669"/>
    <property type="project" value="TreeGrafter"/>
</dbReference>
<dbReference type="NCBIfam" id="NF010322">
    <property type="entry name" value="PRK13759.1"/>
    <property type="match status" value="1"/>
</dbReference>
<dbReference type="PANTHER" id="PTHR45953">
    <property type="entry name" value="IDURONATE 2-SULFATASE"/>
    <property type="match status" value="1"/>
</dbReference>
<dbReference type="PROSITE" id="PS00149">
    <property type="entry name" value="SULFATASE_2"/>
    <property type="match status" value="1"/>
</dbReference>